<feature type="region of interest" description="Disordered" evidence="2">
    <location>
        <begin position="1"/>
        <end position="47"/>
    </location>
</feature>
<accession>A0A9N7YTD9</accession>
<dbReference type="AlphaFoldDB" id="A0A9N7YTD9"/>
<dbReference type="InterPro" id="IPR028728">
    <property type="entry name" value="Astrin"/>
</dbReference>
<evidence type="ECO:0000313" key="4">
    <source>
        <dbReference type="Proteomes" id="UP001153269"/>
    </source>
</evidence>
<feature type="coiled-coil region" evidence="1">
    <location>
        <begin position="600"/>
        <end position="641"/>
    </location>
</feature>
<name>A0A9N7YTD9_PLEPL</name>
<feature type="region of interest" description="Disordered" evidence="2">
    <location>
        <begin position="865"/>
        <end position="889"/>
    </location>
</feature>
<reference evidence="3" key="1">
    <citation type="submission" date="2020-03" db="EMBL/GenBank/DDBJ databases">
        <authorList>
            <person name="Weist P."/>
        </authorList>
    </citation>
    <scope>NUCLEOTIDE SEQUENCE</scope>
</reference>
<evidence type="ECO:0000313" key="3">
    <source>
        <dbReference type="EMBL" id="CAB1436418.1"/>
    </source>
</evidence>
<dbReference type="Proteomes" id="UP001153269">
    <property type="component" value="Unassembled WGS sequence"/>
</dbReference>
<dbReference type="PANTHER" id="PTHR15347">
    <property type="entry name" value="SPERM-ASSOCIATED ANTIGEN 5"/>
    <property type="match status" value="1"/>
</dbReference>
<comment type="caution">
    <text evidence="3">The sequence shown here is derived from an EMBL/GenBank/DDBJ whole genome shotgun (WGS) entry which is preliminary data.</text>
</comment>
<feature type="compositionally biased region" description="Basic and acidic residues" evidence="2">
    <location>
        <begin position="18"/>
        <end position="33"/>
    </location>
</feature>
<protein>
    <recommendedName>
        <fullName evidence="5">Sperm-associated antigen 5</fullName>
    </recommendedName>
</protein>
<sequence length="1192" mass="132797">MSSRKSSSTGEGLPSSKNGERTPLRSLDNERLHLSTPSSRRKSSADTVKTIKDDVPLYECSPEAAWGLGDVSFKSFICPGGEVEILGSSVCAEQSIILPYDQDTSITATEDTVISDSMIVESCSDHTEHPYYNVEVLDASSVDAEAAAASFYEVDNTALASGSLEDEDATHDSVVSPNECSGERDARDGVLGCNTQSGPVPEPEKGASVNSCAIPQSEAERLEYPFIADGPLQQQLRQMAEFLMFASGKMGPAGVSASALPPAAATVPSARTAPAESHSICVGTTAVELVDHSINTSGQFERKREFTVADSCTLTDPLLWNLPPGSLECFPREELEQRLRSSMIMVEALVQQLTAARAQTCSSAGPAPSELREKLVQTDHTELSQTSMYRDLYMEALSRIGDLELDGSSLQSLIQWMQGTRVTMASLTTDTDAALSNMKEIEYEVREDHQSLTVHYGNMKALLENTKETQTRMIQKLKDALHQRNEMRTQMEDAFTAKEAAFSAMEQLRTHCGTEMSELQKSLGSQHQLLAALNEAYPEQVALNQAYSETLSSASNLLSETMEEQSSLIQELCTVRGFLQKTAPMLLKLNDKAAAALRERDEHCSARDQAVEEREQIEEELNQTKWNLQTAREEIGDLNLQLTICPRKLTERDEERGQLERKVTEMSATVSSTLASHTFLEQALASETTKLQQSWKDIQQATDKANELETSLDQSEERVSELSQALAQSEGQLDQLQTLSQSQKLQIQQLQDVCTQLGGVREMNEFLQMENELAREQVVESERLLRANLQALRERNIQCEDLKTEHSQLQLENRSLQEQLETTASRASATQLELGEKLAQAVTEITLLHHTLRGVTNELHAALNDKKSEAQRDKEFQPLQPSERRHPSSSFVDSIMVALTNEKEEDGKSETLPEPDVPEPQDEALFSEKSAFIRISAFTPKKGLRAVVEFEPEEDDQSSVAELLADLGSTVTELISALKLVQGRKDAELEELHNTIFGLQEEQQAANSKHITEVSELQHQLSRLNILVERGNQALQQKAQDDKTLTTLAVEIQDVQEILNKHKTDNNELRKEVVELRRSLQQSKVESQFLREELRKAGGASANPAHFMEEKIQLLKEVERLKLSLQEVEQAKVKLLERAKRHQMIHQNNQQKSENELQMLSKLISKVRETLLSLPEVVKNCEQLQQLVEYIG</sequence>
<dbReference type="PANTHER" id="PTHR15347:SF1">
    <property type="entry name" value="SPERM-ASSOCIATED ANTIGEN 5"/>
    <property type="match status" value="1"/>
</dbReference>
<dbReference type="SUPFAM" id="SSF57997">
    <property type="entry name" value="Tropomyosin"/>
    <property type="match status" value="1"/>
</dbReference>
<keyword evidence="1" id="KW-0175">Coiled coil</keyword>
<evidence type="ECO:0008006" key="5">
    <source>
        <dbReference type="Google" id="ProtNLM"/>
    </source>
</evidence>
<gene>
    <name evidence="3" type="ORF">PLEPLA_LOCUS24451</name>
</gene>
<dbReference type="GO" id="GO:0051988">
    <property type="term" value="P:regulation of attachment of spindle microtubules to kinetochore"/>
    <property type="evidence" value="ECO:0007669"/>
    <property type="project" value="InterPro"/>
</dbReference>
<organism evidence="3 4">
    <name type="scientific">Pleuronectes platessa</name>
    <name type="common">European plaice</name>
    <dbReference type="NCBI Taxonomy" id="8262"/>
    <lineage>
        <taxon>Eukaryota</taxon>
        <taxon>Metazoa</taxon>
        <taxon>Chordata</taxon>
        <taxon>Craniata</taxon>
        <taxon>Vertebrata</taxon>
        <taxon>Euteleostomi</taxon>
        <taxon>Actinopterygii</taxon>
        <taxon>Neopterygii</taxon>
        <taxon>Teleostei</taxon>
        <taxon>Neoteleostei</taxon>
        <taxon>Acanthomorphata</taxon>
        <taxon>Carangaria</taxon>
        <taxon>Pleuronectiformes</taxon>
        <taxon>Pleuronectoidei</taxon>
        <taxon>Pleuronectidae</taxon>
        <taxon>Pleuronectes</taxon>
    </lineage>
</organism>
<dbReference type="GO" id="GO:0051301">
    <property type="term" value="P:cell division"/>
    <property type="evidence" value="ECO:0007669"/>
    <property type="project" value="InterPro"/>
</dbReference>
<feature type="compositionally biased region" description="Basic and acidic residues" evidence="2">
    <location>
        <begin position="865"/>
        <end position="886"/>
    </location>
</feature>
<feature type="coiled-coil region" evidence="1">
    <location>
        <begin position="698"/>
        <end position="826"/>
    </location>
</feature>
<feature type="region of interest" description="Disordered" evidence="2">
    <location>
        <begin position="162"/>
        <end position="189"/>
    </location>
</feature>
<proteinExistence type="predicted"/>
<feature type="compositionally biased region" description="Polar residues" evidence="2">
    <location>
        <begin position="1"/>
        <end position="10"/>
    </location>
</feature>
<keyword evidence="4" id="KW-1185">Reference proteome</keyword>
<feature type="coiled-coil region" evidence="1">
    <location>
        <begin position="1052"/>
        <end position="1138"/>
    </location>
</feature>
<evidence type="ECO:0000256" key="1">
    <source>
        <dbReference type="SAM" id="Coils"/>
    </source>
</evidence>
<dbReference type="EMBL" id="CADEAL010001890">
    <property type="protein sequence ID" value="CAB1436418.1"/>
    <property type="molecule type" value="Genomic_DNA"/>
</dbReference>
<evidence type="ECO:0000256" key="2">
    <source>
        <dbReference type="SAM" id="MobiDB-lite"/>
    </source>
</evidence>